<dbReference type="EMBL" id="JACRSQ010000002">
    <property type="protein sequence ID" value="MBC8542366.1"/>
    <property type="molecule type" value="Genomic_DNA"/>
</dbReference>
<evidence type="ECO:0000256" key="4">
    <source>
        <dbReference type="ARBA" id="ARBA00023163"/>
    </source>
</evidence>
<dbReference type="GO" id="GO:0006352">
    <property type="term" value="P:DNA-templated transcription initiation"/>
    <property type="evidence" value="ECO:0007669"/>
    <property type="project" value="InterPro"/>
</dbReference>
<dbReference type="Gene3D" id="1.10.10.10">
    <property type="entry name" value="Winged helix-like DNA-binding domain superfamily/Winged helix DNA-binding domain"/>
    <property type="match status" value="1"/>
</dbReference>
<evidence type="ECO:0000256" key="2">
    <source>
        <dbReference type="ARBA" id="ARBA00023015"/>
    </source>
</evidence>
<dbReference type="GO" id="GO:0003677">
    <property type="term" value="F:DNA binding"/>
    <property type="evidence" value="ECO:0007669"/>
    <property type="project" value="InterPro"/>
</dbReference>
<feature type="domain" description="RNA polymerase sigma factor 70 region 4 type 2" evidence="7">
    <location>
        <begin position="113"/>
        <end position="163"/>
    </location>
</feature>
<evidence type="ECO:0000256" key="1">
    <source>
        <dbReference type="ARBA" id="ARBA00010641"/>
    </source>
</evidence>
<dbReference type="InterPro" id="IPR013325">
    <property type="entry name" value="RNA_pol_sigma_r2"/>
</dbReference>
<comment type="similarity">
    <text evidence="1">Belongs to the sigma-70 factor family. ECF subfamily.</text>
</comment>
<keyword evidence="9" id="KW-1185">Reference proteome</keyword>
<evidence type="ECO:0000313" key="9">
    <source>
        <dbReference type="Proteomes" id="UP000657006"/>
    </source>
</evidence>
<dbReference type="PANTHER" id="PTHR43133">
    <property type="entry name" value="RNA POLYMERASE ECF-TYPE SIGMA FACTO"/>
    <property type="match status" value="1"/>
</dbReference>
<evidence type="ECO:0000259" key="6">
    <source>
        <dbReference type="Pfam" id="PF04542"/>
    </source>
</evidence>
<dbReference type="InterPro" id="IPR036388">
    <property type="entry name" value="WH-like_DNA-bd_sf"/>
</dbReference>
<sequence length="186" mass="21993">MEDLEASLDFDTFVSEFQHTFYNLAYSYVQNEADAEDLCQEIFLKLYMKQTQFRHQCQLSTWSYRIAVNTCLDFLRKQKRRPQRAELDAARALSPPSQEPESRLVREDTASHVRRLVTQLPAKYRDVIILYHFLQLSYEEIAKALELPLRTVETRLYRGRNKLKEQMIREMGGDDLAVQQVQNLNP</sequence>
<dbReference type="Pfam" id="PF04542">
    <property type="entry name" value="Sigma70_r2"/>
    <property type="match status" value="1"/>
</dbReference>
<evidence type="ECO:0000256" key="3">
    <source>
        <dbReference type="ARBA" id="ARBA00023082"/>
    </source>
</evidence>
<dbReference type="GO" id="GO:0016987">
    <property type="term" value="F:sigma factor activity"/>
    <property type="evidence" value="ECO:0007669"/>
    <property type="project" value="UniProtKB-KW"/>
</dbReference>
<evidence type="ECO:0000256" key="5">
    <source>
        <dbReference type="SAM" id="MobiDB-lite"/>
    </source>
</evidence>
<dbReference type="PANTHER" id="PTHR43133:SF51">
    <property type="entry name" value="RNA POLYMERASE SIGMA FACTOR"/>
    <property type="match status" value="1"/>
</dbReference>
<dbReference type="InterPro" id="IPR039425">
    <property type="entry name" value="RNA_pol_sigma-70-like"/>
</dbReference>
<name>A0A926DQW7_9FIRM</name>
<dbReference type="Pfam" id="PF08281">
    <property type="entry name" value="Sigma70_r4_2"/>
    <property type="match status" value="1"/>
</dbReference>
<protein>
    <submittedName>
        <fullName evidence="8">RNA polymerase sigma factor</fullName>
    </submittedName>
</protein>
<dbReference type="Proteomes" id="UP000657006">
    <property type="component" value="Unassembled WGS sequence"/>
</dbReference>
<keyword evidence="3" id="KW-0731">Sigma factor</keyword>
<dbReference type="InterPro" id="IPR013324">
    <property type="entry name" value="RNA_pol_sigma_r3/r4-like"/>
</dbReference>
<dbReference type="InterPro" id="IPR007627">
    <property type="entry name" value="RNA_pol_sigma70_r2"/>
</dbReference>
<dbReference type="InterPro" id="IPR013249">
    <property type="entry name" value="RNA_pol_sigma70_r4_t2"/>
</dbReference>
<comment type="caution">
    <text evidence="8">The sequence shown here is derived from an EMBL/GenBank/DDBJ whole genome shotgun (WGS) entry which is preliminary data.</text>
</comment>
<keyword evidence="4" id="KW-0804">Transcription</keyword>
<feature type="domain" description="RNA polymerase sigma-70 region 2" evidence="6">
    <location>
        <begin position="14"/>
        <end position="81"/>
    </location>
</feature>
<dbReference type="CDD" id="cd06171">
    <property type="entry name" value="Sigma70_r4"/>
    <property type="match status" value="1"/>
</dbReference>
<dbReference type="Gene3D" id="1.10.1740.10">
    <property type="match status" value="1"/>
</dbReference>
<dbReference type="SUPFAM" id="SSF88946">
    <property type="entry name" value="Sigma2 domain of RNA polymerase sigma factors"/>
    <property type="match status" value="1"/>
</dbReference>
<organism evidence="8 9">
    <name type="scientific">Bianquea renquensis</name>
    <dbReference type="NCBI Taxonomy" id="2763661"/>
    <lineage>
        <taxon>Bacteria</taxon>
        <taxon>Bacillati</taxon>
        <taxon>Bacillota</taxon>
        <taxon>Clostridia</taxon>
        <taxon>Eubacteriales</taxon>
        <taxon>Bianqueaceae</taxon>
        <taxon>Bianquea</taxon>
    </lineage>
</organism>
<feature type="region of interest" description="Disordered" evidence="5">
    <location>
        <begin position="85"/>
        <end position="104"/>
    </location>
</feature>
<dbReference type="InterPro" id="IPR014284">
    <property type="entry name" value="RNA_pol_sigma-70_dom"/>
</dbReference>
<reference evidence="8" key="1">
    <citation type="submission" date="2020-08" db="EMBL/GenBank/DDBJ databases">
        <title>Genome public.</title>
        <authorList>
            <person name="Liu C."/>
            <person name="Sun Q."/>
        </authorList>
    </citation>
    <scope>NUCLEOTIDE SEQUENCE</scope>
    <source>
        <strain evidence="8">NSJ-32</strain>
    </source>
</reference>
<accession>A0A926DQW7</accession>
<evidence type="ECO:0000313" key="8">
    <source>
        <dbReference type="EMBL" id="MBC8542366.1"/>
    </source>
</evidence>
<dbReference type="AlphaFoldDB" id="A0A926DQW7"/>
<dbReference type="SUPFAM" id="SSF88659">
    <property type="entry name" value="Sigma3 and sigma4 domains of RNA polymerase sigma factors"/>
    <property type="match status" value="1"/>
</dbReference>
<gene>
    <name evidence="8" type="ORF">H8730_02240</name>
</gene>
<dbReference type="RefSeq" id="WP_177716901.1">
    <property type="nucleotide sequence ID" value="NZ_JACRSQ010000002.1"/>
</dbReference>
<proteinExistence type="inferred from homology"/>
<keyword evidence="2" id="KW-0805">Transcription regulation</keyword>
<evidence type="ECO:0000259" key="7">
    <source>
        <dbReference type="Pfam" id="PF08281"/>
    </source>
</evidence>
<dbReference type="NCBIfam" id="TIGR02937">
    <property type="entry name" value="sigma70-ECF"/>
    <property type="match status" value="1"/>
</dbReference>